<dbReference type="InterPro" id="IPR016024">
    <property type="entry name" value="ARM-type_fold"/>
</dbReference>
<proteinExistence type="predicted"/>
<dbReference type="Pfam" id="PF13646">
    <property type="entry name" value="HEAT_2"/>
    <property type="match status" value="1"/>
</dbReference>
<sequence>MVQREDEAYDMALIEGLRHPRPDIAETCAWVLGQRRTRRAVPALIAVLHERPNEVDVHVAAVLALGHIGDPAAFPALVEAVHSGAVRVRRAALRALAELDLDRARLVLREVAEADPSAGVREEARRLLQERGER</sequence>
<comment type="caution">
    <text evidence="1">The sequence shown here is derived from an EMBL/GenBank/DDBJ whole genome shotgun (WGS) entry which is preliminary data.</text>
</comment>
<reference evidence="1" key="1">
    <citation type="journal article" date="2020" name="mSystems">
        <title>Genome- and Community-Level Interaction Insights into Carbon Utilization and Element Cycling Functions of Hydrothermarchaeota in Hydrothermal Sediment.</title>
        <authorList>
            <person name="Zhou Z."/>
            <person name="Liu Y."/>
            <person name="Xu W."/>
            <person name="Pan J."/>
            <person name="Luo Z.H."/>
            <person name="Li M."/>
        </authorList>
    </citation>
    <scope>NUCLEOTIDE SEQUENCE [LARGE SCALE GENOMIC DNA]</scope>
    <source>
        <strain evidence="1">SpSt-222</strain>
    </source>
</reference>
<dbReference type="PANTHER" id="PTHR12697">
    <property type="entry name" value="PBS LYASE HEAT-LIKE PROTEIN"/>
    <property type="match status" value="1"/>
</dbReference>
<accession>A0A7C1JQ70</accession>
<name>A0A7C1JQ70_THERO</name>
<dbReference type="AlphaFoldDB" id="A0A7C1JQ70"/>
<evidence type="ECO:0000313" key="1">
    <source>
        <dbReference type="EMBL" id="HEF66421.1"/>
    </source>
</evidence>
<organism evidence="1">
    <name type="scientific">Thermomicrobium roseum</name>
    <dbReference type="NCBI Taxonomy" id="500"/>
    <lineage>
        <taxon>Bacteria</taxon>
        <taxon>Pseudomonadati</taxon>
        <taxon>Thermomicrobiota</taxon>
        <taxon>Thermomicrobia</taxon>
        <taxon>Thermomicrobiales</taxon>
        <taxon>Thermomicrobiaceae</taxon>
        <taxon>Thermomicrobium</taxon>
    </lineage>
</organism>
<dbReference type="SMART" id="SM00567">
    <property type="entry name" value="EZ_HEAT"/>
    <property type="match status" value="3"/>
</dbReference>
<dbReference type="InterPro" id="IPR004155">
    <property type="entry name" value="PBS_lyase_HEAT"/>
</dbReference>
<gene>
    <name evidence="1" type="ORF">ENP47_12610</name>
</gene>
<dbReference type="GO" id="GO:0016491">
    <property type="term" value="F:oxidoreductase activity"/>
    <property type="evidence" value="ECO:0007669"/>
    <property type="project" value="TreeGrafter"/>
</dbReference>
<dbReference type="SUPFAM" id="SSF48371">
    <property type="entry name" value="ARM repeat"/>
    <property type="match status" value="1"/>
</dbReference>
<dbReference type="InterPro" id="IPR011989">
    <property type="entry name" value="ARM-like"/>
</dbReference>
<dbReference type="EMBL" id="DSJL01000011">
    <property type="protein sequence ID" value="HEF66421.1"/>
    <property type="molecule type" value="Genomic_DNA"/>
</dbReference>
<protein>
    <submittedName>
        <fullName evidence="1">HEAT repeat domain-containing protein</fullName>
    </submittedName>
</protein>
<dbReference type="PANTHER" id="PTHR12697:SF5">
    <property type="entry name" value="DEOXYHYPUSINE HYDROXYLASE"/>
    <property type="match status" value="1"/>
</dbReference>
<dbReference type="Gene3D" id="1.25.10.10">
    <property type="entry name" value="Leucine-rich Repeat Variant"/>
    <property type="match status" value="1"/>
</dbReference>